<gene>
    <name evidence="1" type="ORF">GCM10011503_25560</name>
</gene>
<sequence length="188" mass="20436">MSDTIFANLPSFDALAEGRQAGRLMTRKAREAESLAQESEAKEASFKRQMTAVEATLNSLADKITAVEADARRQTSETIIAMASRLFPELSKRFLADEIVLHLQKLIPPSAVEVVITAEPELAERLQAVIQKSERLAGVCSLNPAPSPKGDRVDVSWKSGGLTFDFEGLLESCLKHIDTTHEAMGAPS</sequence>
<comment type="caution">
    <text evidence="1">The sequence shown here is derived from an EMBL/GenBank/DDBJ whole genome shotgun (WGS) entry which is preliminary data.</text>
</comment>
<dbReference type="RefSeq" id="WP_084391745.1">
    <property type="nucleotide sequence ID" value="NZ_BMKF01000002.1"/>
</dbReference>
<keyword evidence="2" id="KW-1185">Reference proteome</keyword>
<proteinExistence type="predicted"/>
<evidence type="ECO:0000313" key="1">
    <source>
        <dbReference type="EMBL" id="GGB75729.1"/>
    </source>
</evidence>
<dbReference type="Proteomes" id="UP000628854">
    <property type="component" value="Unassembled WGS sequence"/>
</dbReference>
<dbReference type="EMBL" id="BMKF01000002">
    <property type="protein sequence ID" value="GGB75729.1"/>
    <property type="molecule type" value="Genomic_DNA"/>
</dbReference>
<protein>
    <recommendedName>
        <fullName evidence="3">Flagellar assembly protein FliH/Type III secretion system HrpE domain-containing protein</fullName>
    </recommendedName>
</protein>
<accession>A0ABQ1JVF7</accession>
<organism evidence="1 2">
    <name type="scientific">Henriciella pelagia</name>
    <dbReference type="NCBI Taxonomy" id="1977912"/>
    <lineage>
        <taxon>Bacteria</taxon>
        <taxon>Pseudomonadati</taxon>
        <taxon>Pseudomonadota</taxon>
        <taxon>Alphaproteobacteria</taxon>
        <taxon>Hyphomonadales</taxon>
        <taxon>Hyphomonadaceae</taxon>
        <taxon>Henriciella</taxon>
    </lineage>
</organism>
<name>A0ABQ1JVF7_9PROT</name>
<evidence type="ECO:0008006" key="3">
    <source>
        <dbReference type="Google" id="ProtNLM"/>
    </source>
</evidence>
<reference evidence="2" key="1">
    <citation type="journal article" date="2019" name="Int. J. Syst. Evol. Microbiol.">
        <title>The Global Catalogue of Microorganisms (GCM) 10K type strain sequencing project: providing services to taxonomists for standard genome sequencing and annotation.</title>
        <authorList>
            <consortium name="The Broad Institute Genomics Platform"/>
            <consortium name="The Broad Institute Genome Sequencing Center for Infectious Disease"/>
            <person name="Wu L."/>
            <person name="Ma J."/>
        </authorList>
    </citation>
    <scope>NUCLEOTIDE SEQUENCE [LARGE SCALE GENOMIC DNA]</scope>
    <source>
        <strain evidence="2">CGMCC 1.15928</strain>
    </source>
</reference>
<evidence type="ECO:0000313" key="2">
    <source>
        <dbReference type="Proteomes" id="UP000628854"/>
    </source>
</evidence>